<keyword evidence="4" id="KW-1185">Reference proteome</keyword>
<dbReference type="InterPro" id="IPR005674">
    <property type="entry name" value="CocE/Ser_esterase"/>
</dbReference>
<sequence length="543" mass="58505">MLNSTCVDAVSIDRYGGAVTRLRDALIDRVLRLPGRTGRYQVELDLRVPMPDGVTLLADRYAPDDEPAPVVLVRTPYGRRRQLALLYGAPFARRGLQVVIQSVRGTFGSGGRFEAFHHERDDGLATVAWLREQPWCDGRVATMGSSYLGYTQWAIAPYADPPLAAMCPAITGSEFTSSTYLGGGVGLRGAFEWGVMVAQQESRRGGLVRGLLGVDARRNRRVMAGLPLSGIGTASSYWQEVVAHAEPDDDFWTPTDHSAGAGSVTAPISMYTVWWDIFLLNQLRDVVALQKAGRQPRLTIGPGSHVDVRGAVAASRDAFDHLSTVLLGAPASERAPVRLWLQHGGRWLDAEQWPPPSTPTTWHFGPGGGLGTTPVAAAEPDVTYYDPADPTPTVGGPVIGRDAGPADNRAIEARPDVLCYTGNALTSDLDLVGEVSAVVRIRSEPGHGDVFVRLCDVEPSGRSMTITDGFVRLRPGAGLDVPVELRPTAYRVRAGHRLRLQVSGGAYPRFARNLGTGEPAATATRTVRARRETFGGTLTLPVY</sequence>
<reference evidence="3 4" key="1">
    <citation type="submission" date="2016-11" db="EMBL/GenBank/DDBJ databases">
        <authorList>
            <person name="Jaros S."/>
            <person name="Januszkiewicz K."/>
            <person name="Wedrychowicz H."/>
        </authorList>
    </citation>
    <scope>NUCLEOTIDE SEQUENCE [LARGE SCALE GENOMIC DNA]</scope>
    <source>
        <strain evidence="3 4">DSM 46144</strain>
    </source>
</reference>
<dbReference type="SUPFAM" id="SSF49785">
    <property type="entry name" value="Galactose-binding domain-like"/>
    <property type="match status" value="1"/>
</dbReference>
<dbReference type="InterPro" id="IPR013736">
    <property type="entry name" value="Xaa-Pro_dipept_C"/>
</dbReference>
<dbReference type="SUPFAM" id="SSF53474">
    <property type="entry name" value="alpha/beta-Hydrolases"/>
    <property type="match status" value="1"/>
</dbReference>
<dbReference type="STRING" id="134849.SAMN05443668_104428"/>
<dbReference type="GO" id="GO:0008239">
    <property type="term" value="F:dipeptidyl-peptidase activity"/>
    <property type="evidence" value="ECO:0007669"/>
    <property type="project" value="InterPro"/>
</dbReference>
<dbReference type="Gene3D" id="2.60.120.260">
    <property type="entry name" value="Galactose-binding domain-like"/>
    <property type="match status" value="1"/>
</dbReference>
<dbReference type="InterPro" id="IPR008979">
    <property type="entry name" value="Galactose-bd-like_sf"/>
</dbReference>
<accession>A0A1M7QBA5</accession>
<evidence type="ECO:0000256" key="1">
    <source>
        <dbReference type="ARBA" id="ARBA00022801"/>
    </source>
</evidence>
<dbReference type="SMART" id="SM00939">
    <property type="entry name" value="PepX_C"/>
    <property type="match status" value="1"/>
</dbReference>
<dbReference type="Proteomes" id="UP000184440">
    <property type="component" value="Unassembled WGS sequence"/>
</dbReference>
<gene>
    <name evidence="3" type="ORF">SAMN05443668_104428</name>
</gene>
<dbReference type="AlphaFoldDB" id="A0A1M7QBA5"/>
<name>A0A1M7QBA5_9ACTN</name>
<proteinExistence type="predicted"/>
<organism evidence="3 4">
    <name type="scientific">Cryptosporangium aurantiacum</name>
    <dbReference type="NCBI Taxonomy" id="134849"/>
    <lineage>
        <taxon>Bacteria</taxon>
        <taxon>Bacillati</taxon>
        <taxon>Actinomycetota</taxon>
        <taxon>Actinomycetes</taxon>
        <taxon>Cryptosporangiales</taxon>
        <taxon>Cryptosporangiaceae</taxon>
        <taxon>Cryptosporangium</taxon>
    </lineage>
</organism>
<dbReference type="Gene3D" id="3.40.50.1820">
    <property type="entry name" value="alpha/beta hydrolase"/>
    <property type="match status" value="1"/>
</dbReference>
<dbReference type="Pfam" id="PF08530">
    <property type="entry name" value="PepX_C"/>
    <property type="match status" value="1"/>
</dbReference>
<dbReference type="NCBIfam" id="TIGR00976">
    <property type="entry name" value="CocE_NonD"/>
    <property type="match status" value="1"/>
</dbReference>
<dbReference type="Gene3D" id="1.10.3020.10">
    <property type="entry name" value="alpha-amino acid ester hydrolase ( Helical cap domain)"/>
    <property type="match status" value="1"/>
</dbReference>
<dbReference type="Pfam" id="PF02129">
    <property type="entry name" value="Peptidase_S15"/>
    <property type="match status" value="1"/>
</dbReference>
<protein>
    <recommendedName>
        <fullName evidence="2">Xaa-Pro dipeptidyl-peptidase C-terminal domain-containing protein</fullName>
    </recommendedName>
</protein>
<keyword evidence="1" id="KW-0378">Hydrolase</keyword>
<evidence type="ECO:0000259" key="2">
    <source>
        <dbReference type="SMART" id="SM00939"/>
    </source>
</evidence>
<dbReference type="InterPro" id="IPR000383">
    <property type="entry name" value="Xaa-Pro-like_dom"/>
</dbReference>
<evidence type="ECO:0000313" key="3">
    <source>
        <dbReference type="EMBL" id="SHN28055.1"/>
    </source>
</evidence>
<dbReference type="InterPro" id="IPR029058">
    <property type="entry name" value="AB_hydrolase_fold"/>
</dbReference>
<evidence type="ECO:0000313" key="4">
    <source>
        <dbReference type="Proteomes" id="UP000184440"/>
    </source>
</evidence>
<feature type="domain" description="Xaa-Pro dipeptidyl-peptidase C-terminal" evidence="2">
    <location>
        <begin position="319"/>
        <end position="541"/>
    </location>
</feature>
<dbReference type="EMBL" id="FRCS01000004">
    <property type="protein sequence ID" value="SHN28055.1"/>
    <property type="molecule type" value="Genomic_DNA"/>
</dbReference>